<dbReference type="EMBL" id="JAKMXF010000302">
    <property type="protein sequence ID" value="KAI6651714.1"/>
    <property type="molecule type" value="Genomic_DNA"/>
</dbReference>
<dbReference type="Pfam" id="PF02544">
    <property type="entry name" value="Steroid_dh"/>
    <property type="match status" value="1"/>
</dbReference>
<evidence type="ECO:0000256" key="12">
    <source>
        <dbReference type="ARBA" id="ARBA00023136"/>
    </source>
</evidence>
<sequence>MDVVISMFNFPQVNQEYFKSFITIHFIFILFLIVISFHPLPYGRYSGANLKLNGTITWILMESPSLLIPLYMIWNSNNKSLSFFSSQILYLIPFMVHYFHRCLIYPFHLCNYCIPLYTGLIAVCYTSFNGYLQAAYILNLPDHPMSPLEMLRYLIGIVIFIVGMGINMHADYYLIKLSKNKKYKGQYFIPRGYLFEYISCPNFFAETLEWLGYAISNWTLCSWGFFFQTFFTLIPRGYHHHKYYQDKLKDYPVGRRAVIPFIL</sequence>
<dbReference type="AlphaFoldDB" id="A0AAV7JTB9"/>
<comment type="similarity">
    <text evidence="3">Belongs to the steroid 5-alpha reductase family.</text>
</comment>
<evidence type="ECO:0000256" key="3">
    <source>
        <dbReference type="ARBA" id="ARBA00007742"/>
    </source>
</evidence>
<evidence type="ECO:0000256" key="7">
    <source>
        <dbReference type="ARBA" id="ARBA00022848"/>
    </source>
</evidence>
<proteinExistence type="inferred from homology"/>
<evidence type="ECO:0000256" key="5">
    <source>
        <dbReference type="ARBA" id="ARBA00022782"/>
    </source>
</evidence>
<keyword evidence="7" id="KW-0492">Microsome</keyword>
<dbReference type="GO" id="GO:0006694">
    <property type="term" value="P:steroid biosynthetic process"/>
    <property type="evidence" value="ECO:0007669"/>
    <property type="project" value="TreeGrafter"/>
</dbReference>
<dbReference type="GO" id="GO:0030154">
    <property type="term" value="P:cell differentiation"/>
    <property type="evidence" value="ECO:0007669"/>
    <property type="project" value="UniProtKB-KW"/>
</dbReference>
<evidence type="ECO:0000256" key="10">
    <source>
        <dbReference type="ARBA" id="ARBA00023002"/>
    </source>
</evidence>
<evidence type="ECO:0000256" key="11">
    <source>
        <dbReference type="ARBA" id="ARBA00023098"/>
    </source>
</evidence>
<feature type="transmembrane region" description="Helical" evidence="13">
    <location>
        <begin position="152"/>
        <end position="175"/>
    </location>
</feature>
<reference evidence="15 16" key="1">
    <citation type="journal article" date="2023" name="BMC Biol.">
        <title>The compact genome of the sponge Oopsacas minuta (Hexactinellida) is lacking key metazoan core genes.</title>
        <authorList>
            <person name="Santini S."/>
            <person name="Schenkelaars Q."/>
            <person name="Jourda C."/>
            <person name="Duchesne M."/>
            <person name="Belahbib H."/>
            <person name="Rocher C."/>
            <person name="Selva M."/>
            <person name="Riesgo A."/>
            <person name="Vervoort M."/>
            <person name="Leys S.P."/>
            <person name="Kodjabachian L."/>
            <person name="Le Bivic A."/>
            <person name="Borchiellini C."/>
            <person name="Claverie J.M."/>
            <person name="Renard E."/>
        </authorList>
    </citation>
    <scope>NUCLEOTIDE SEQUENCE [LARGE SCALE GENOMIC DNA]</scope>
    <source>
        <strain evidence="15">SPO-2</strain>
    </source>
</reference>
<evidence type="ECO:0000313" key="16">
    <source>
        <dbReference type="Proteomes" id="UP001165289"/>
    </source>
</evidence>
<keyword evidence="8" id="KW-0521">NADP</keyword>
<dbReference type="GO" id="GO:0003865">
    <property type="term" value="F:3-oxo-5-alpha-steroid 4-dehydrogenase activity"/>
    <property type="evidence" value="ECO:0007669"/>
    <property type="project" value="TreeGrafter"/>
</dbReference>
<evidence type="ECO:0000259" key="14">
    <source>
        <dbReference type="Pfam" id="PF02544"/>
    </source>
</evidence>
<evidence type="ECO:0000256" key="6">
    <source>
        <dbReference type="ARBA" id="ARBA00022824"/>
    </source>
</evidence>
<keyword evidence="16" id="KW-1185">Reference proteome</keyword>
<dbReference type="InterPro" id="IPR039357">
    <property type="entry name" value="SRD5A/TECR"/>
</dbReference>
<keyword evidence="4 13" id="KW-0812">Transmembrane</keyword>
<evidence type="ECO:0000256" key="4">
    <source>
        <dbReference type="ARBA" id="ARBA00022692"/>
    </source>
</evidence>
<feature type="domain" description="3-oxo-5-alpha-steroid 4-dehydrogenase C-terminal" evidence="14">
    <location>
        <begin position="114"/>
        <end position="263"/>
    </location>
</feature>
<protein>
    <recommendedName>
        <fullName evidence="14">3-oxo-5-alpha-steroid 4-dehydrogenase C-terminal domain-containing protein</fullName>
    </recommendedName>
</protein>
<dbReference type="Proteomes" id="UP001165289">
    <property type="component" value="Unassembled WGS sequence"/>
</dbReference>
<keyword evidence="11" id="KW-0443">Lipid metabolism</keyword>
<dbReference type="InterPro" id="IPR001104">
    <property type="entry name" value="3-oxo-5_a-steroid_4-DH_C"/>
</dbReference>
<dbReference type="GO" id="GO:0005789">
    <property type="term" value="C:endoplasmic reticulum membrane"/>
    <property type="evidence" value="ECO:0007669"/>
    <property type="project" value="UniProtKB-SubCell"/>
</dbReference>
<feature type="transmembrane region" description="Helical" evidence="13">
    <location>
        <begin position="112"/>
        <end position="132"/>
    </location>
</feature>
<feature type="transmembrane region" description="Helical" evidence="13">
    <location>
        <begin position="20"/>
        <end position="40"/>
    </location>
</feature>
<comment type="caution">
    <text evidence="15">The sequence shown here is derived from an EMBL/GenBank/DDBJ whole genome shotgun (WGS) entry which is preliminary data.</text>
</comment>
<evidence type="ECO:0000256" key="1">
    <source>
        <dbReference type="ARBA" id="ARBA00004477"/>
    </source>
</evidence>
<dbReference type="PANTHER" id="PTHR10556">
    <property type="entry name" value="3-OXO-5-ALPHA-STEROID 4-DEHYDROGENASE"/>
    <property type="match status" value="1"/>
</dbReference>
<evidence type="ECO:0000256" key="2">
    <source>
        <dbReference type="ARBA" id="ARBA00004524"/>
    </source>
</evidence>
<keyword evidence="10" id="KW-0560">Oxidoreductase</keyword>
<evidence type="ECO:0000256" key="8">
    <source>
        <dbReference type="ARBA" id="ARBA00022857"/>
    </source>
</evidence>
<evidence type="ECO:0000256" key="9">
    <source>
        <dbReference type="ARBA" id="ARBA00022989"/>
    </source>
</evidence>
<name>A0AAV7JTB9_9METZ</name>
<dbReference type="PANTHER" id="PTHR10556:SF57">
    <property type="entry name" value="3-OXO-5-ALPHA-STEROID 4-DEHYDROGENASE 1"/>
    <property type="match status" value="1"/>
</dbReference>
<comment type="subcellular location">
    <subcellularLocation>
        <location evidence="1">Endoplasmic reticulum membrane</location>
        <topology evidence="1">Multi-pass membrane protein</topology>
    </subcellularLocation>
    <subcellularLocation>
        <location evidence="2">Microsome membrane</location>
    </subcellularLocation>
</comment>
<gene>
    <name evidence="15" type="ORF">LOD99_4962</name>
</gene>
<keyword evidence="9 13" id="KW-1133">Transmembrane helix</keyword>
<accession>A0AAV7JTB9</accession>
<dbReference type="PROSITE" id="PS50244">
    <property type="entry name" value="S5A_REDUCTASE"/>
    <property type="match status" value="1"/>
</dbReference>
<evidence type="ECO:0000313" key="15">
    <source>
        <dbReference type="EMBL" id="KAI6651714.1"/>
    </source>
</evidence>
<keyword evidence="12 13" id="KW-0472">Membrane</keyword>
<keyword evidence="6" id="KW-0256">Endoplasmic reticulum</keyword>
<feature type="transmembrane region" description="Helical" evidence="13">
    <location>
        <begin position="210"/>
        <end position="234"/>
    </location>
</feature>
<feature type="transmembrane region" description="Helical" evidence="13">
    <location>
        <begin position="80"/>
        <end position="100"/>
    </location>
</feature>
<feature type="transmembrane region" description="Helical" evidence="13">
    <location>
        <begin position="52"/>
        <end position="74"/>
    </location>
</feature>
<keyword evidence="5" id="KW-0221">Differentiation</keyword>
<organism evidence="15 16">
    <name type="scientific">Oopsacas minuta</name>
    <dbReference type="NCBI Taxonomy" id="111878"/>
    <lineage>
        <taxon>Eukaryota</taxon>
        <taxon>Metazoa</taxon>
        <taxon>Porifera</taxon>
        <taxon>Hexactinellida</taxon>
        <taxon>Hexasterophora</taxon>
        <taxon>Lyssacinosida</taxon>
        <taxon>Leucopsacidae</taxon>
        <taxon>Oopsacas</taxon>
    </lineage>
</organism>
<evidence type="ECO:0000256" key="13">
    <source>
        <dbReference type="SAM" id="Phobius"/>
    </source>
</evidence>